<dbReference type="SUPFAM" id="SSF56300">
    <property type="entry name" value="Metallo-dependent phosphatases"/>
    <property type="match status" value="1"/>
</dbReference>
<feature type="transmembrane region" description="Helical" evidence="5">
    <location>
        <begin position="310"/>
        <end position="333"/>
    </location>
</feature>
<evidence type="ECO:0000256" key="1">
    <source>
        <dbReference type="ARBA" id="ARBA00004141"/>
    </source>
</evidence>
<dbReference type="InterPro" id="IPR029052">
    <property type="entry name" value="Metallo-depent_PP-like"/>
</dbReference>
<organism evidence="7 8">
    <name type="scientific">Chilo suppressalis</name>
    <name type="common">Asiatic rice borer moth</name>
    <dbReference type="NCBI Taxonomy" id="168631"/>
    <lineage>
        <taxon>Eukaryota</taxon>
        <taxon>Metazoa</taxon>
        <taxon>Ecdysozoa</taxon>
        <taxon>Arthropoda</taxon>
        <taxon>Hexapoda</taxon>
        <taxon>Insecta</taxon>
        <taxon>Pterygota</taxon>
        <taxon>Neoptera</taxon>
        <taxon>Endopterygota</taxon>
        <taxon>Lepidoptera</taxon>
        <taxon>Glossata</taxon>
        <taxon>Ditrysia</taxon>
        <taxon>Pyraloidea</taxon>
        <taxon>Crambidae</taxon>
        <taxon>Crambinae</taxon>
        <taxon>Chilo</taxon>
    </lineage>
</organism>
<evidence type="ECO:0000256" key="3">
    <source>
        <dbReference type="ARBA" id="ARBA00022989"/>
    </source>
</evidence>
<protein>
    <recommendedName>
        <fullName evidence="6">Calcineurin-like phosphoesterase domain-containing protein</fullName>
    </recommendedName>
</protein>
<dbReference type="Proteomes" id="UP001153292">
    <property type="component" value="Chromosome 3"/>
</dbReference>
<dbReference type="PANTHER" id="PTHR13315">
    <property type="entry name" value="METALLO PHOSPHOESTERASE RELATED"/>
    <property type="match status" value="1"/>
</dbReference>
<dbReference type="InterPro" id="IPR004843">
    <property type="entry name" value="Calcineurin-like_PHP"/>
</dbReference>
<feature type="transmembrane region" description="Helical" evidence="5">
    <location>
        <begin position="12"/>
        <end position="30"/>
    </location>
</feature>
<evidence type="ECO:0000256" key="5">
    <source>
        <dbReference type="SAM" id="Phobius"/>
    </source>
</evidence>
<evidence type="ECO:0000259" key="6">
    <source>
        <dbReference type="Pfam" id="PF00149"/>
    </source>
</evidence>
<keyword evidence="8" id="KW-1185">Reference proteome</keyword>
<feature type="domain" description="Calcineurin-like phosphoesterase" evidence="6">
    <location>
        <begin position="49"/>
        <end position="231"/>
    </location>
</feature>
<gene>
    <name evidence="7" type="ORF">CHILSU_LOCUS8412</name>
</gene>
<accession>A0ABN8B6L5</accession>
<evidence type="ECO:0000313" key="7">
    <source>
        <dbReference type="EMBL" id="CAH0405061.1"/>
    </source>
</evidence>
<dbReference type="Pfam" id="PF00149">
    <property type="entry name" value="Metallophos"/>
    <property type="match status" value="1"/>
</dbReference>
<dbReference type="InterPro" id="IPR033308">
    <property type="entry name" value="PGAP5/Cdc1/Ted1"/>
</dbReference>
<sequence length="353" mass="40670">MYLKRSSTVKYFIAAFVGAALYCEWFVYVIQPQYWQGLGCDGHDAACTKVLFIADPQIQGDLAVPPPLSYLFNWDSDRYLKATFTVVSKYFQPDILVYMGDLMDEGSISTIPQFHGYVKRLSSIFNIESPVLQIWLPGDNDIGGENEPVSREKVAEFDKVFNQPSTITYSNITFYKVNGMTYTFPKNIQGADENNINIVVSHYPITTRTVFSMQLIKEIHPNIFFCAHDHESKYVTQNKDLTHRRTHSYGYGEAILNISLDEDTLYEVYVPTCSYRMGTSKIGFGAAILDDKNHLLRYTVFWSPTRFPYLLFYLAVLIFIVWYFILFCAARLIHRQPNILKSNSDVQPLLDRI</sequence>
<keyword evidence="2 5" id="KW-0812">Transmembrane</keyword>
<dbReference type="EMBL" id="OU963896">
    <property type="protein sequence ID" value="CAH0405061.1"/>
    <property type="molecule type" value="Genomic_DNA"/>
</dbReference>
<name>A0ABN8B6L5_CHISP</name>
<evidence type="ECO:0000256" key="4">
    <source>
        <dbReference type="ARBA" id="ARBA00023136"/>
    </source>
</evidence>
<proteinExistence type="predicted"/>
<keyword evidence="4 5" id="KW-0472">Membrane</keyword>
<dbReference type="Gene3D" id="3.60.21.10">
    <property type="match status" value="1"/>
</dbReference>
<comment type="subcellular location">
    <subcellularLocation>
        <location evidence="1">Membrane</location>
        <topology evidence="1">Multi-pass membrane protein</topology>
    </subcellularLocation>
</comment>
<reference evidence="7" key="1">
    <citation type="submission" date="2021-12" db="EMBL/GenBank/DDBJ databases">
        <authorList>
            <person name="King R."/>
        </authorList>
    </citation>
    <scope>NUCLEOTIDE SEQUENCE</scope>
</reference>
<evidence type="ECO:0000256" key="2">
    <source>
        <dbReference type="ARBA" id="ARBA00022692"/>
    </source>
</evidence>
<evidence type="ECO:0000313" key="8">
    <source>
        <dbReference type="Proteomes" id="UP001153292"/>
    </source>
</evidence>
<dbReference type="PANTHER" id="PTHR13315:SF4">
    <property type="entry name" value="METALLOPHOSPHOESTERASE, ISOFORM E"/>
    <property type="match status" value="1"/>
</dbReference>
<keyword evidence="3 5" id="KW-1133">Transmembrane helix</keyword>